<reference evidence="5" key="1">
    <citation type="submission" date="2016-07" db="EMBL/GenBank/DDBJ databases">
        <title>Draft genome Planococcus salivarum.</title>
        <authorList>
            <person name="See-Too W.S."/>
        </authorList>
    </citation>
    <scope>NUCLEOTIDE SEQUENCE [LARGE SCALE GENOMIC DNA]</scope>
    <source>
        <strain evidence="5">DSM 23820</strain>
    </source>
</reference>
<evidence type="ECO:0000313" key="5">
    <source>
        <dbReference type="EMBL" id="OHX49749.1"/>
    </source>
</evidence>
<dbReference type="EMBL" id="MBQG01000121">
    <property type="protein sequence ID" value="OHX49749.1"/>
    <property type="molecule type" value="Genomic_DNA"/>
</dbReference>
<gene>
    <name evidence="5" type="ORF">BB776_04150</name>
</gene>
<dbReference type="SUPFAM" id="SSF56059">
    <property type="entry name" value="Glutathione synthetase ATP-binding domain-like"/>
    <property type="match status" value="1"/>
</dbReference>
<keyword evidence="3" id="KW-0067">ATP-binding</keyword>
<evidence type="ECO:0000256" key="3">
    <source>
        <dbReference type="ARBA" id="ARBA00022840"/>
    </source>
</evidence>
<accession>A0ABX3CX91</accession>
<dbReference type="Pfam" id="PF22660">
    <property type="entry name" value="RS_preATP-grasp-like"/>
    <property type="match status" value="1"/>
</dbReference>
<dbReference type="RefSeq" id="WP_071152387.1">
    <property type="nucleotide sequence ID" value="NZ_QQRT01000005.1"/>
</dbReference>
<comment type="caution">
    <text evidence="5">The sequence shown here is derived from an EMBL/GenBank/DDBJ whole genome shotgun (WGS) entry which is preliminary data.</text>
</comment>
<name>A0ABX3CX91_9BACL</name>
<dbReference type="Gene3D" id="3.40.50.20">
    <property type="match status" value="1"/>
</dbReference>
<evidence type="ECO:0000256" key="2">
    <source>
        <dbReference type="ARBA" id="ARBA00022741"/>
    </source>
</evidence>
<keyword evidence="1" id="KW-0436">Ligase</keyword>
<protein>
    <recommendedName>
        <fullName evidence="4">PurT/PurK-like preATP-grasp domain-containing protein</fullName>
    </recommendedName>
</protein>
<dbReference type="InterPro" id="IPR054350">
    <property type="entry name" value="PurT/PurK_preATP-grasp"/>
</dbReference>
<feature type="domain" description="PurT/PurK-like preATP-grasp" evidence="4">
    <location>
        <begin position="7"/>
        <end position="91"/>
    </location>
</feature>
<dbReference type="InterPro" id="IPR016185">
    <property type="entry name" value="PreATP-grasp_dom_sf"/>
</dbReference>
<dbReference type="PANTHER" id="PTHR43055:SF1">
    <property type="entry name" value="FORMATE-DEPENDENT PHOSPHORIBOSYLGLYCINAMIDE FORMYLTRANSFERASE"/>
    <property type="match status" value="1"/>
</dbReference>
<evidence type="ECO:0000256" key="1">
    <source>
        <dbReference type="ARBA" id="ARBA00022598"/>
    </source>
</evidence>
<proteinExistence type="predicted"/>
<evidence type="ECO:0000313" key="6">
    <source>
        <dbReference type="Proteomes" id="UP000242153"/>
    </source>
</evidence>
<dbReference type="SUPFAM" id="SSF52440">
    <property type="entry name" value="PreATP-grasp domain"/>
    <property type="match status" value="1"/>
</dbReference>
<keyword evidence="6" id="KW-1185">Reference proteome</keyword>
<keyword evidence="2" id="KW-0547">Nucleotide-binding</keyword>
<sequence length="161" mass="17910">MIKTDQKKILVLGGTKHMIDVVETAKRMGMSPIVVDNVIGSPAKSFADKSFNTSTADIEGLAKIVREEEVDGIYTAFEDINSWNAIALCKKMGLPFYATKEQPAIASHKDRFKEICRRFSVPVIEEWEMAVELEETVVASWKFPVLIKPVEGFTSRGNKAG</sequence>
<dbReference type="Proteomes" id="UP000242153">
    <property type="component" value="Unassembled WGS sequence"/>
</dbReference>
<organism evidence="5 6">
    <name type="scientific">Planococcus salinarum</name>
    <dbReference type="NCBI Taxonomy" id="622695"/>
    <lineage>
        <taxon>Bacteria</taxon>
        <taxon>Bacillati</taxon>
        <taxon>Bacillota</taxon>
        <taxon>Bacilli</taxon>
        <taxon>Bacillales</taxon>
        <taxon>Caryophanaceae</taxon>
        <taxon>Planococcus</taxon>
    </lineage>
</organism>
<dbReference type="PANTHER" id="PTHR43055">
    <property type="entry name" value="FORMATE-DEPENDENT PHOSPHORIBOSYLGLYCINAMIDE FORMYLTRANSFERASE"/>
    <property type="match status" value="1"/>
</dbReference>
<evidence type="ECO:0000259" key="4">
    <source>
        <dbReference type="Pfam" id="PF22660"/>
    </source>
</evidence>